<dbReference type="InterPro" id="IPR000515">
    <property type="entry name" value="MetI-like"/>
</dbReference>
<dbReference type="Pfam" id="PF00528">
    <property type="entry name" value="BPD_transp_1"/>
    <property type="match status" value="1"/>
</dbReference>
<dbReference type="PROSITE" id="PS50928">
    <property type="entry name" value="ABC_TM1"/>
    <property type="match status" value="1"/>
</dbReference>
<evidence type="ECO:0000256" key="8">
    <source>
        <dbReference type="RuleBase" id="RU363032"/>
    </source>
</evidence>
<accession>A0ABT1R1J6</accession>
<evidence type="ECO:0000259" key="9">
    <source>
        <dbReference type="PROSITE" id="PS50928"/>
    </source>
</evidence>
<evidence type="ECO:0000256" key="6">
    <source>
        <dbReference type="ARBA" id="ARBA00022989"/>
    </source>
</evidence>
<evidence type="ECO:0000256" key="3">
    <source>
        <dbReference type="ARBA" id="ARBA00022448"/>
    </source>
</evidence>
<keyword evidence="7 8" id="KW-0472">Membrane</keyword>
<feature type="transmembrane region" description="Helical" evidence="8">
    <location>
        <begin position="252"/>
        <end position="275"/>
    </location>
</feature>
<evidence type="ECO:0000313" key="10">
    <source>
        <dbReference type="EMBL" id="MCQ4629052.1"/>
    </source>
</evidence>
<evidence type="ECO:0000256" key="2">
    <source>
        <dbReference type="ARBA" id="ARBA00010072"/>
    </source>
</evidence>
<comment type="subcellular location">
    <subcellularLocation>
        <location evidence="1">Cell inner membrane</location>
        <topology evidence="1">Multi-pass membrane protein</topology>
    </subcellularLocation>
    <subcellularLocation>
        <location evidence="8">Cell membrane</location>
        <topology evidence="8">Multi-pass membrane protein</topology>
    </subcellularLocation>
</comment>
<dbReference type="Gene3D" id="1.10.3720.10">
    <property type="entry name" value="MetI-like"/>
    <property type="match status" value="1"/>
</dbReference>
<organism evidence="10 11">
    <name type="scientific">Shinella lacus</name>
    <dbReference type="NCBI Taxonomy" id="2654216"/>
    <lineage>
        <taxon>Bacteria</taxon>
        <taxon>Pseudomonadati</taxon>
        <taxon>Pseudomonadota</taxon>
        <taxon>Alphaproteobacteria</taxon>
        <taxon>Hyphomicrobiales</taxon>
        <taxon>Rhizobiaceae</taxon>
        <taxon>Shinella</taxon>
    </lineage>
</organism>
<gene>
    <name evidence="10" type="ORF">GB927_003315</name>
</gene>
<evidence type="ECO:0000313" key="11">
    <source>
        <dbReference type="Proteomes" id="UP000996601"/>
    </source>
</evidence>
<comment type="similarity">
    <text evidence="2">Belongs to the binding-protein-dependent transport system permease family. HisMQ subfamily.</text>
</comment>
<feature type="transmembrane region" description="Helical" evidence="8">
    <location>
        <begin position="194"/>
        <end position="214"/>
    </location>
</feature>
<feature type="transmembrane region" description="Helical" evidence="8">
    <location>
        <begin position="21"/>
        <end position="40"/>
    </location>
</feature>
<proteinExistence type="inferred from homology"/>
<dbReference type="Proteomes" id="UP000996601">
    <property type="component" value="Unassembled WGS sequence"/>
</dbReference>
<feature type="domain" description="ABC transmembrane type-1" evidence="9">
    <location>
        <begin position="149"/>
        <end position="343"/>
    </location>
</feature>
<feature type="transmembrane region" description="Helical" evidence="8">
    <location>
        <begin position="220"/>
        <end position="240"/>
    </location>
</feature>
<reference evidence="10" key="1">
    <citation type="submission" date="2021-07" db="EMBL/GenBank/DDBJ databases">
        <title>Shinella sp. nov., a novel member of the genus Shinella from water.</title>
        <authorList>
            <person name="Deng Y."/>
        </authorList>
    </citation>
    <scope>NUCLEOTIDE SEQUENCE</scope>
    <source>
        <strain evidence="10">CPCC 100929</strain>
    </source>
</reference>
<dbReference type="PANTHER" id="PTHR30614">
    <property type="entry name" value="MEMBRANE COMPONENT OF AMINO ACID ABC TRANSPORTER"/>
    <property type="match status" value="1"/>
</dbReference>
<evidence type="ECO:0000256" key="1">
    <source>
        <dbReference type="ARBA" id="ARBA00004429"/>
    </source>
</evidence>
<feature type="transmembrane region" description="Helical" evidence="8">
    <location>
        <begin position="324"/>
        <end position="343"/>
    </location>
</feature>
<comment type="caution">
    <text evidence="10">The sequence shown here is derived from an EMBL/GenBank/DDBJ whole genome shotgun (WGS) entry which is preliminary data.</text>
</comment>
<keyword evidence="6 8" id="KW-1133">Transmembrane helix</keyword>
<sequence length="356" mass="38708">MTGMLRPSRRRSADFLRSLFSTWYNALITLALLFVAFKAVPPLANWLVFDAVWSSPSADACRLAAGACWAFIREKARFILFGLYPYGEQWRPLLAVLLLVGLVLVSANKRCWTPWLLAVWPAVIAAVLVVMAGGFAGMAAVPTAQWGGLPLTLLLAVVGSAFAFPLGILLALGRTSGMPLIRSVCVGYIEFVRGVPLITVLFMASVMLPLFMPAGVEIDAVLRALVGMTLFVAAYFAEVIRGGLLAVPKGQFEAVHALGLGYWAGMRLVVLPQVLRISVPPLTNTLIGLIKDSSLVAIIGLVDLLGASKRSLSDPEWLGFYREAYVFVALIYFAICFSVSRYSRRVEADLSARQKH</sequence>
<evidence type="ECO:0000256" key="4">
    <source>
        <dbReference type="ARBA" id="ARBA00022475"/>
    </source>
</evidence>
<dbReference type="InterPro" id="IPR043429">
    <property type="entry name" value="ArtM/GltK/GlnP/TcyL/YhdX-like"/>
</dbReference>
<name>A0ABT1R1J6_9HYPH</name>
<keyword evidence="4" id="KW-1003">Cell membrane</keyword>
<keyword evidence="11" id="KW-1185">Reference proteome</keyword>
<dbReference type="InterPro" id="IPR010065">
    <property type="entry name" value="AA_ABC_transptr_permease_3TM"/>
</dbReference>
<dbReference type="EMBL" id="WHSB02000001">
    <property type="protein sequence ID" value="MCQ4629052.1"/>
    <property type="molecule type" value="Genomic_DNA"/>
</dbReference>
<evidence type="ECO:0000256" key="5">
    <source>
        <dbReference type="ARBA" id="ARBA00022692"/>
    </source>
</evidence>
<dbReference type="SUPFAM" id="SSF161098">
    <property type="entry name" value="MetI-like"/>
    <property type="match status" value="1"/>
</dbReference>
<dbReference type="CDD" id="cd06261">
    <property type="entry name" value="TM_PBP2"/>
    <property type="match status" value="1"/>
</dbReference>
<evidence type="ECO:0000256" key="7">
    <source>
        <dbReference type="ARBA" id="ARBA00023136"/>
    </source>
</evidence>
<keyword evidence="5 8" id="KW-0812">Transmembrane</keyword>
<feature type="transmembrane region" description="Helical" evidence="8">
    <location>
        <begin position="153"/>
        <end position="173"/>
    </location>
</feature>
<feature type="transmembrane region" description="Helical" evidence="8">
    <location>
        <begin position="90"/>
        <end position="108"/>
    </location>
</feature>
<dbReference type="NCBIfam" id="TIGR01726">
    <property type="entry name" value="HEQRo_perm_3TM"/>
    <property type="match status" value="1"/>
</dbReference>
<feature type="transmembrane region" description="Helical" evidence="8">
    <location>
        <begin position="115"/>
        <end position="141"/>
    </location>
</feature>
<keyword evidence="3 8" id="KW-0813">Transport</keyword>
<dbReference type="RefSeq" id="WP_256115149.1">
    <property type="nucleotide sequence ID" value="NZ_WHSB02000001.1"/>
</dbReference>
<protein>
    <submittedName>
        <fullName evidence="10">Amino acid ABC transporter permease</fullName>
    </submittedName>
</protein>
<dbReference type="InterPro" id="IPR035906">
    <property type="entry name" value="MetI-like_sf"/>
</dbReference>
<dbReference type="PANTHER" id="PTHR30614:SF41">
    <property type="entry name" value="INNER MEMBRANE AMINO-ACID ABC TRANSPORTER PERMEASE PROTEIN YHDY"/>
    <property type="match status" value="1"/>
</dbReference>